<evidence type="ECO:0000256" key="13">
    <source>
        <dbReference type="ARBA" id="ARBA00023292"/>
    </source>
</evidence>
<feature type="domain" description="G-protein coupled receptors family 2 profile 1" evidence="19">
    <location>
        <begin position="386"/>
        <end position="464"/>
    </location>
</feature>
<dbReference type="PROSITE" id="PS50227">
    <property type="entry name" value="G_PROTEIN_RECEP_F2_3"/>
    <property type="match status" value="1"/>
</dbReference>
<evidence type="ECO:0000256" key="16">
    <source>
        <dbReference type="SAM" id="Phobius"/>
    </source>
</evidence>
<keyword evidence="4 17" id="KW-0732">Signal</keyword>
<comment type="caution">
    <text evidence="22">The sequence shown here is derived from an EMBL/GenBank/DDBJ whole genome shotgun (WGS) entry which is preliminary data.</text>
</comment>
<dbReference type="InterPro" id="IPR036445">
    <property type="entry name" value="GPCR_2_extracell_dom_sf"/>
</dbReference>
<dbReference type="InterPro" id="IPR000203">
    <property type="entry name" value="GPS"/>
</dbReference>
<dbReference type="GO" id="GO:0007156">
    <property type="term" value="P:homophilic cell adhesion via plasma membrane adhesion molecules"/>
    <property type="evidence" value="ECO:0007669"/>
    <property type="project" value="InterPro"/>
</dbReference>
<dbReference type="Gene3D" id="2.60.40.60">
    <property type="entry name" value="Cadherins"/>
    <property type="match status" value="1"/>
</dbReference>
<evidence type="ECO:0000313" key="23">
    <source>
        <dbReference type="Proteomes" id="UP000828390"/>
    </source>
</evidence>
<feature type="region of interest" description="Disordered" evidence="15">
    <location>
        <begin position="1043"/>
        <end position="1067"/>
    </location>
</feature>
<dbReference type="SUPFAM" id="SSF111418">
    <property type="entry name" value="Hormone receptor domain"/>
    <property type="match status" value="1"/>
</dbReference>
<evidence type="ECO:0000256" key="10">
    <source>
        <dbReference type="ARBA" id="ARBA00023170"/>
    </source>
</evidence>
<dbReference type="PANTHER" id="PTHR12011">
    <property type="entry name" value="ADHESION G-PROTEIN COUPLED RECEPTOR"/>
    <property type="match status" value="1"/>
</dbReference>
<evidence type="ECO:0000256" key="11">
    <source>
        <dbReference type="ARBA" id="ARBA00023180"/>
    </source>
</evidence>
<feature type="domain" description="G-protein coupled receptors family 2 profile 2" evidence="20">
    <location>
        <begin position="785"/>
        <end position="1026"/>
    </location>
</feature>
<dbReference type="GO" id="GO:0005509">
    <property type="term" value="F:calcium ion binding"/>
    <property type="evidence" value="ECO:0007669"/>
    <property type="project" value="UniProtKB-UniRule"/>
</dbReference>
<feature type="transmembrane region" description="Helical" evidence="16">
    <location>
        <begin position="1002"/>
        <end position="1021"/>
    </location>
</feature>
<dbReference type="PRINTS" id="PR01694">
    <property type="entry name" value="BAIPRECURSOR"/>
</dbReference>
<evidence type="ECO:0000256" key="4">
    <source>
        <dbReference type="ARBA" id="ARBA00022729"/>
    </source>
</evidence>
<sequence length="1067" mass="117954">MLKIVFVIFLLLNAEGLAQSNVTQSSLAPAGNTTTAPRTRYKACPEIHKNISSDIGSPGYRVVEIDVSTCSFWSYLPVLILTDQLKEYVMHVSVQPSSISLDFNHTYFTSNVSDVISGNVIANYSDGTTLMIPIKLTIVDINDPPVFTSRDSLNSTLSEASPVGYEIFTVTVADPDSKVELSTTSDLVAIHQEVSNATDGTGLYLFTLRINKPLDVDTPNEAFIAAQMFRAQLDSTVTAVIPLIATDGYQQTRQNLQITIRDENDNPPVCNPAQTIVYVPRNRPTNISVLSLNSFCTDKDRFPLHKISDYSFNENRSSCSGNWTVVSPHHENAYPEACIPSQTIIYVSRNQPTNTAVLFLNSVCTVDGQLRTVLEVSPFFLQTMVPCDVTIVARDGTYQQQRFAQIMQENNFSSVTLQLRHKECPADTDAMGTHWFSGRIGFIEGMSCPSNTYGNVTRYCDMDGLYRDPVYNCTRTSILDVYTKFMYTAWKATDILSRLAKVINDSNEQLMVGDVEKIRFILQNVGSDLGQSDIEPEKYTDFFLDVVNTLIGEKAESTWKVLVNQTRIGADSIVSCVDKFVNNMVTQSNGTNYNHTFIKSNFIAAISETLNCSIVKFPGDSLVGYSMNSDHDFKEFPSWASGRSNNIRAPCMNSQVYSGIFYRNLSSIVSLNSAIDRKWPKNVNAPVISFAYLSSKSSVTPVKKPDTPVEISFEIYDQSLSDPVCAYLQFNESGGPNIWSTEGCSLTSFDRNTGVVTCTCSHLTNFAVLMSPAVPTTAHAHSRALGLFSIIGCSISMVGLSLTVIVHLVFWRSLSSDRTVLLMNVCFIFFIGYLVFLTGIEKTSNSTVCTAIAVILHYIFLVVFFLMLAEGLMITYLVLSPFRKRRIVVPFIIAAYAIPILIVGISMGVTQLKGYGNESFCWLTVDGGLYWAFAGPIILVVVGNIVNLGIILKFGVFGISAMAKKSDLEKIKTGARSVGVLTPMFGITWLIGVFAVNDATLVFQWLFVILNSLQGLMIFIVKCPLDKKVQDAFKEKRRRFFSVESSASGEHAKHKTADGSKQTESSM</sequence>
<evidence type="ECO:0000259" key="19">
    <source>
        <dbReference type="PROSITE" id="PS50227"/>
    </source>
</evidence>
<keyword evidence="13" id="KW-0424">Laminin EGF-like domain</keyword>
<dbReference type="CDD" id="cd15040">
    <property type="entry name" value="7tmB2_Adhesion"/>
    <property type="match status" value="1"/>
</dbReference>
<keyword evidence="9" id="KW-1015">Disulfide bond</keyword>
<dbReference type="PROSITE" id="PS50261">
    <property type="entry name" value="G_PROTEIN_RECEP_F2_4"/>
    <property type="match status" value="1"/>
</dbReference>
<keyword evidence="11" id="KW-0325">Glycoprotein</keyword>
<keyword evidence="10" id="KW-0675">Receptor</keyword>
<name>A0A9D4HLR2_DREPO</name>
<dbReference type="GO" id="GO:0005886">
    <property type="term" value="C:plasma membrane"/>
    <property type="evidence" value="ECO:0007669"/>
    <property type="project" value="TreeGrafter"/>
</dbReference>
<evidence type="ECO:0000256" key="1">
    <source>
        <dbReference type="ARBA" id="ARBA00004141"/>
    </source>
</evidence>
<evidence type="ECO:0000256" key="9">
    <source>
        <dbReference type="ARBA" id="ARBA00023157"/>
    </source>
</evidence>
<dbReference type="AlphaFoldDB" id="A0A9D4HLR2"/>
<dbReference type="GO" id="GO:0007166">
    <property type="term" value="P:cell surface receptor signaling pathway"/>
    <property type="evidence" value="ECO:0007669"/>
    <property type="project" value="InterPro"/>
</dbReference>
<evidence type="ECO:0000259" key="18">
    <source>
        <dbReference type="PROSITE" id="PS50221"/>
    </source>
</evidence>
<evidence type="ECO:0000256" key="17">
    <source>
        <dbReference type="SAM" id="SignalP"/>
    </source>
</evidence>
<feature type="transmembrane region" description="Helical" evidence="16">
    <location>
        <begin position="852"/>
        <end position="879"/>
    </location>
</feature>
<dbReference type="PROSITE" id="PS50268">
    <property type="entry name" value="CADHERIN_2"/>
    <property type="match status" value="1"/>
</dbReference>
<evidence type="ECO:0000256" key="5">
    <source>
        <dbReference type="ARBA" id="ARBA00022737"/>
    </source>
</evidence>
<feature type="transmembrane region" description="Helical" evidence="16">
    <location>
        <begin position="785"/>
        <end position="809"/>
    </location>
</feature>
<proteinExistence type="inferred from homology"/>
<dbReference type="PROSITE" id="PS50221">
    <property type="entry name" value="GAIN_B"/>
    <property type="match status" value="1"/>
</dbReference>
<dbReference type="InterPro" id="IPR017981">
    <property type="entry name" value="GPCR_2-like_7TM"/>
</dbReference>
<dbReference type="InterPro" id="IPR000832">
    <property type="entry name" value="GPCR_2_secretin-like"/>
</dbReference>
<feature type="domain" description="GAIN-B" evidence="18">
    <location>
        <begin position="599"/>
        <end position="776"/>
    </location>
</feature>
<evidence type="ECO:0000256" key="8">
    <source>
        <dbReference type="ARBA" id="ARBA00023136"/>
    </source>
</evidence>
<dbReference type="Gene3D" id="1.20.1070.10">
    <property type="entry name" value="Rhodopsin 7-helix transmembrane proteins"/>
    <property type="match status" value="1"/>
</dbReference>
<evidence type="ECO:0000256" key="14">
    <source>
        <dbReference type="PROSITE-ProRule" id="PRU00043"/>
    </source>
</evidence>
<evidence type="ECO:0000256" key="3">
    <source>
        <dbReference type="ARBA" id="ARBA00022692"/>
    </source>
</evidence>
<keyword evidence="6 16" id="KW-1133">Transmembrane helix</keyword>
<evidence type="ECO:0000256" key="2">
    <source>
        <dbReference type="ARBA" id="ARBA00007343"/>
    </source>
</evidence>
<protein>
    <submittedName>
        <fullName evidence="22">Uncharacterized protein</fullName>
    </submittedName>
</protein>
<evidence type="ECO:0000256" key="15">
    <source>
        <dbReference type="SAM" id="MobiDB-lite"/>
    </source>
</evidence>
<keyword evidence="12" id="KW-0807">Transducer</keyword>
<evidence type="ECO:0000313" key="22">
    <source>
        <dbReference type="EMBL" id="KAH3725112.1"/>
    </source>
</evidence>
<reference evidence="22" key="2">
    <citation type="submission" date="2020-11" db="EMBL/GenBank/DDBJ databases">
        <authorList>
            <person name="McCartney M.A."/>
            <person name="Auch B."/>
            <person name="Kono T."/>
            <person name="Mallez S."/>
            <person name="Becker A."/>
            <person name="Gohl D.M."/>
            <person name="Silverstein K.A.T."/>
            <person name="Koren S."/>
            <person name="Bechman K.B."/>
            <person name="Herman A."/>
            <person name="Abrahante J.E."/>
            <person name="Garbe J."/>
        </authorList>
    </citation>
    <scope>NUCLEOTIDE SEQUENCE</scope>
    <source>
        <strain evidence="22">Duluth1</strain>
        <tissue evidence="22">Whole animal</tissue>
    </source>
</reference>
<dbReference type="SMART" id="SM00303">
    <property type="entry name" value="GPS"/>
    <property type="match status" value="1"/>
</dbReference>
<keyword evidence="7" id="KW-0297">G-protein coupled receptor</keyword>
<dbReference type="PANTHER" id="PTHR12011:SF347">
    <property type="entry name" value="FI21270P1-RELATED"/>
    <property type="match status" value="1"/>
</dbReference>
<evidence type="ECO:0000256" key="12">
    <source>
        <dbReference type="ARBA" id="ARBA00023224"/>
    </source>
</evidence>
<keyword evidence="5" id="KW-0677">Repeat</keyword>
<dbReference type="InterPro" id="IPR001879">
    <property type="entry name" value="GPCR_2_extracellular_dom"/>
</dbReference>
<dbReference type="InterPro" id="IPR002126">
    <property type="entry name" value="Cadherin-like_dom"/>
</dbReference>
<feature type="domain" description="Cadherin" evidence="21">
    <location>
        <begin position="149"/>
        <end position="270"/>
    </location>
</feature>
<keyword evidence="14" id="KW-0106">Calcium</keyword>
<evidence type="ECO:0000259" key="21">
    <source>
        <dbReference type="PROSITE" id="PS50268"/>
    </source>
</evidence>
<feature type="transmembrane region" description="Helical" evidence="16">
    <location>
        <begin position="977"/>
        <end position="996"/>
    </location>
</feature>
<comment type="subcellular location">
    <subcellularLocation>
        <location evidence="1">Membrane</location>
        <topology evidence="1">Multi-pass membrane protein</topology>
    </subcellularLocation>
</comment>
<feature type="signal peptide" evidence="17">
    <location>
        <begin position="1"/>
        <end position="18"/>
    </location>
</feature>
<keyword evidence="8 16" id="KW-0472">Membrane</keyword>
<accession>A0A9D4HLR2</accession>
<feature type="transmembrane region" description="Helical" evidence="16">
    <location>
        <begin position="929"/>
        <end position="956"/>
    </location>
</feature>
<dbReference type="FunFam" id="1.20.1070.10:FF:000058">
    <property type="entry name" value="Adhesion G protein-coupled receptor F5"/>
    <property type="match status" value="1"/>
</dbReference>
<feature type="transmembrane region" description="Helical" evidence="16">
    <location>
        <begin position="891"/>
        <end position="909"/>
    </location>
</feature>
<comment type="similarity">
    <text evidence="2">Belongs to the G-protein coupled receptor 2 family. Adhesion G-protein coupled receptor (ADGR) subfamily.</text>
</comment>
<dbReference type="OrthoDB" id="10052455at2759"/>
<organism evidence="22 23">
    <name type="scientific">Dreissena polymorpha</name>
    <name type="common">Zebra mussel</name>
    <name type="synonym">Mytilus polymorpha</name>
    <dbReference type="NCBI Taxonomy" id="45954"/>
    <lineage>
        <taxon>Eukaryota</taxon>
        <taxon>Metazoa</taxon>
        <taxon>Spiralia</taxon>
        <taxon>Lophotrochozoa</taxon>
        <taxon>Mollusca</taxon>
        <taxon>Bivalvia</taxon>
        <taxon>Autobranchia</taxon>
        <taxon>Heteroconchia</taxon>
        <taxon>Euheterodonta</taxon>
        <taxon>Imparidentia</taxon>
        <taxon>Neoheterodontei</taxon>
        <taxon>Myida</taxon>
        <taxon>Dreissenoidea</taxon>
        <taxon>Dreissenidae</taxon>
        <taxon>Dreissena</taxon>
    </lineage>
</organism>
<feature type="chain" id="PRO_5039065308" evidence="17">
    <location>
        <begin position="19"/>
        <end position="1067"/>
    </location>
</feature>
<dbReference type="EMBL" id="JAIWYP010000012">
    <property type="protein sequence ID" value="KAH3725112.1"/>
    <property type="molecule type" value="Genomic_DNA"/>
</dbReference>
<keyword evidence="23" id="KW-1185">Reference proteome</keyword>
<reference evidence="22" key="1">
    <citation type="journal article" date="2019" name="bioRxiv">
        <title>The Genome of the Zebra Mussel, Dreissena polymorpha: A Resource for Invasive Species Research.</title>
        <authorList>
            <person name="McCartney M.A."/>
            <person name="Auch B."/>
            <person name="Kono T."/>
            <person name="Mallez S."/>
            <person name="Zhang Y."/>
            <person name="Obille A."/>
            <person name="Becker A."/>
            <person name="Abrahante J.E."/>
            <person name="Garbe J."/>
            <person name="Badalamenti J.P."/>
            <person name="Herman A."/>
            <person name="Mangelson H."/>
            <person name="Liachko I."/>
            <person name="Sullivan S."/>
            <person name="Sone E.D."/>
            <person name="Koren S."/>
            <person name="Silverstein K.A.T."/>
            <person name="Beckman K.B."/>
            <person name="Gohl D.M."/>
        </authorList>
    </citation>
    <scope>NUCLEOTIDE SEQUENCE</scope>
    <source>
        <strain evidence="22">Duluth1</strain>
        <tissue evidence="22">Whole animal</tissue>
    </source>
</reference>
<gene>
    <name evidence="22" type="ORF">DPMN_050942</name>
</gene>
<dbReference type="CDD" id="cd11304">
    <property type="entry name" value="Cadherin_repeat"/>
    <property type="match status" value="1"/>
</dbReference>
<feature type="transmembrane region" description="Helical" evidence="16">
    <location>
        <begin position="821"/>
        <end position="840"/>
    </location>
</feature>
<evidence type="ECO:0000259" key="20">
    <source>
        <dbReference type="PROSITE" id="PS50261"/>
    </source>
</evidence>
<dbReference type="Proteomes" id="UP000828390">
    <property type="component" value="Unassembled WGS sequence"/>
</dbReference>
<dbReference type="Pfam" id="PF01825">
    <property type="entry name" value="GPS"/>
    <property type="match status" value="1"/>
</dbReference>
<dbReference type="InterPro" id="IPR046338">
    <property type="entry name" value="GAIN_dom_sf"/>
</dbReference>
<evidence type="ECO:0000256" key="6">
    <source>
        <dbReference type="ARBA" id="ARBA00022989"/>
    </source>
</evidence>
<dbReference type="InterPro" id="IPR008077">
    <property type="entry name" value="GPCR_2_brain_angio_inhib"/>
</dbReference>
<dbReference type="InterPro" id="IPR057244">
    <property type="entry name" value="GAIN_B"/>
</dbReference>
<dbReference type="Gene3D" id="2.60.220.50">
    <property type="match status" value="1"/>
</dbReference>
<evidence type="ECO:0000256" key="7">
    <source>
        <dbReference type="ARBA" id="ARBA00023040"/>
    </source>
</evidence>
<dbReference type="GO" id="GO:0004930">
    <property type="term" value="F:G protein-coupled receptor activity"/>
    <property type="evidence" value="ECO:0007669"/>
    <property type="project" value="UniProtKB-KW"/>
</dbReference>
<dbReference type="Pfam" id="PF00002">
    <property type="entry name" value="7tm_2"/>
    <property type="match status" value="1"/>
</dbReference>
<keyword evidence="3 16" id="KW-0812">Transmembrane</keyword>
<dbReference type="PRINTS" id="PR00249">
    <property type="entry name" value="GPCRSECRETIN"/>
</dbReference>